<keyword evidence="2" id="KW-1185">Reference proteome</keyword>
<sequence length="171" mass="20006">MNYDPKRRMKNVTGKSNSTCARRLVTRKIRMEYSSSLHTCDRITTLNESNTLVTLCFNCCKSWGRAVMDTLCLTKSQREKKSQGVNLGITYASRQCPEIASPTVRRCNWPLTNAVQKYFQRWQVTIFWSVQQHRMLSLSWIFDFNDDDDEHFLFVTFSGDFVFGKIFTVAR</sequence>
<proteinExistence type="predicted"/>
<evidence type="ECO:0000313" key="1">
    <source>
        <dbReference type="EMBL" id="KAF8787537.1"/>
    </source>
</evidence>
<evidence type="ECO:0000313" key="2">
    <source>
        <dbReference type="Proteomes" id="UP000807504"/>
    </source>
</evidence>
<protein>
    <submittedName>
        <fullName evidence="1">Uncharacterized protein</fullName>
    </submittedName>
</protein>
<reference evidence="1" key="1">
    <citation type="journal article" date="2020" name="bioRxiv">
        <title>Chromosome-level reference genome of the European wasp spider Argiope bruennichi: a resource for studies on range expansion and evolutionary adaptation.</title>
        <authorList>
            <person name="Sheffer M.M."/>
            <person name="Hoppe A."/>
            <person name="Krehenwinkel H."/>
            <person name="Uhl G."/>
            <person name="Kuss A.W."/>
            <person name="Jensen L."/>
            <person name="Jensen C."/>
            <person name="Gillespie R.G."/>
            <person name="Hoff K.J."/>
            <person name="Prost S."/>
        </authorList>
    </citation>
    <scope>NUCLEOTIDE SEQUENCE</scope>
</reference>
<gene>
    <name evidence="1" type="ORF">HNY73_009120</name>
</gene>
<reference evidence="1" key="2">
    <citation type="submission" date="2020-06" db="EMBL/GenBank/DDBJ databases">
        <authorList>
            <person name="Sheffer M."/>
        </authorList>
    </citation>
    <scope>NUCLEOTIDE SEQUENCE</scope>
</reference>
<comment type="caution">
    <text evidence="1">The sequence shown here is derived from an EMBL/GenBank/DDBJ whole genome shotgun (WGS) entry which is preliminary data.</text>
</comment>
<dbReference type="Proteomes" id="UP000807504">
    <property type="component" value="Unassembled WGS sequence"/>
</dbReference>
<dbReference type="EMBL" id="JABXBU010000015">
    <property type="protein sequence ID" value="KAF8787537.1"/>
    <property type="molecule type" value="Genomic_DNA"/>
</dbReference>
<name>A0A8T0F8L4_ARGBR</name>
<organism evidence="1 2">
    <name type="scientific">Argiope bruennichi</name>
    <name type="common">Wasp spider</name>
    <name type="synonym">Aranea bruennichi</name>
    <dbReference type="NCBI Taxonomy" id="94029"/>
    <lineage>
        <taxon>Eukaryota</taxon>
        <taxon>Metazoa</taxon>
        <taxon>Ecdysozoa</taxon>
        <taxon>Arthropoda</taxon>
        <taxon>Chelicerata</taxon>
        <taxon>Arachnida</taxon>
        <taxon>Araneae</taxon>
        <taxon>Araneomorphae</taxon>
        <taxon>Entelegynae</taxon>
        <taxon>Araneoidea</taxon>
        <taxon>Araneidae</taxon>
        <taxon>Argiope</taxon>
    </lineage>
</organism>
<dbReference type="AlphaFoldDB" id="A0A8T0F8L4"/>
<accession>A0A8T0F8L4</accession>